<dbReference type="AlphaFoldDB" id="A0A8X6QID4"/>
<protein>
    <submittedName>
        <fullName evidence="1">Uncharacterized protein</fullName>
    </submittedName>
</protein>
<dbReference type="EMBL" id="BMAW01128661">
    <property type="protein sequence ID" value="GFU26780.1"/>
    <property type="molecule type" value="Genomic_DNA"/>
</dbReference>
<name>A0A8X6QID4_NEPPI</name>
<evidence type="ECO:0000313" key="2">
    <source>
        <dbReference type="Proteomes" id="UP000887013"/>
    </source>
</evidence>
<comment type="caution">
    <text evidence="1">The sequence shown here is derived from an EMBL/GenBank/DDBJ whole genome shotgun (WGS) entry which is preliminary data.</text>
</comment>
<organism evidence="1 2">
    <name type="scientific">Nephila pilipes</name>
    <name type="common">Giant wood spider</name>
    <name type="synonym">Nephila maculata</name>
    <dbReference type="NCBI Taxonomy" id="299642"/>
    <lineage>
        <taxon>Eukaryota</taxon>
        <taxon>Metazoa</taxon>
        <taxon>Ecdysozoa</taxon>
        <taxon>Arthropoda</taxon>
        <taxon>Chelicerata</taxon>
        <taxon>Arachnida</taxon>
        <taxon>Araneae</taxon>
        <taxon>Araneomorphae</taxon>
        <taxon>Entelegynae</taxon>
        <taxon>Araneoidea</taxon>
        <taxon>Nephilidae</taxon>
        <taxon>Nephila</taxon>
    </lineage>
</organism>
<evidence type="ECO:0000313" key="1">
    <source>
        <dbReference type="EMBL" id="GFU26780.1"/>
    </source>
</evidence>
<keyword evidence="2" id="KW-1185">Reference proteome</keyword>
<sequence>MKSKKKKKTRVTCKPLWTRRAANDHHLFIFCHHSPWGNKLLGGNPFTSEFIRPVLFELVQKEQTCPSRKIWDIHCRIEANGLLLCSHKWEIAREIGLDFHFRGPLYFTLIIHYAGKGERMFVWRRILLRFAGSL</sequence>
<reference evidence="1" key="1">
    <citation type="submission" date="2020-08" db="EMBL/GenBank/DDBJ databases">
        <title>Multicomponent nature underlies the extraordinary mechanical properties of spider dragline silk.</title>
        <authorList>
            <person name="Kono N."/>
            <person name="Nakamura H."/>
            <person name="Mori M."/>
            <person name="Yoshida Y."/>
            <person name="Ohtoshi R."/>
            <person name="Malay A.D."/>
            <person name="Moran D.A.P."/>
            <person name="Tomita M."/>
            <person name="Numata K."/>
            <person name="Arakawa K."/>
        </authorList>
    </citation>
    <scope>NUCLEOTIDE SEQUENCE</scope>
</reference>
<dbReference type="Proteomes" id="UP000887013">
    <property type="component" value="Unassembled WGS sequence"/>
</dbReference>
<accession>A0A8X6QID4</accession>
<proteinExistence type="predicted"/>
<gene>
    <name evidence="1" type="ORF">NPIL_289251</name>
</gene>